<feature type="region of interest" description="Disordered" evidence="6">
    <location>
        <begin position="78"/>
        <end position="160"/>
    </location>
</feature>
<keyword evidence="4" id="KW-0176">Collagen</keyword>
<keyword evidence="2" id="KW-0964">Secreted</keyword>
<dbReference type="Pfam" id="PF01391">
    <property type="entry name" value="Collagen"/>
    <property type="match status" value="2"/>
</dbReference>
<dbReference type="GO" id="GO:0005576">
    <property type="term" value="C:extracellular region"/>
    <property type="evidence" value="ECO:0007669"/>
    <property type="project" value="UniProtKB-SubCell"/>
</dbReference>
<evidence type="ECO:0000259" key="7">
    <source>
        <dbReference type="PROSITE" id="PS50871"/>
    </source>
</evidence>
<evidence type="ECO:0000256" key="2">
    <source>
        <dbReference type="ARBA" id="ARBA00022525"/>
    </source>
</evidence>
<name>A0A8T1SN53_CHESE</name>
<sequence>GTLRLILPLGEGQSPNEGACSQHLGQPLGEVPTPRPLVASPRPMQGSPRRGRMAGRFWLAASTLAMILGTAVPQENVCQAPPGKNGHPGVPGLNGRPGQKGDTGEPGLPGRRTGIRGPKGDEGEPGPPGIPGNQGYRGPNGSPGLPGQPGRKGAKGKAGNIKDQLRPAFSASRKNPPSSRNVVIFDHLITSQDSAYSTQTGEFTCRVPGVYYFAFQVISSGNLCLSLVRNGDKVLGFCDSNSRGLPQVNSGSGVLHLALNDSVRLESDPSQDNRVYDGTEADSVFSGFLLFPETSATPLPPGWCRSQSSDKPASSLTTAQPSGERGSQRPAPERTTMVKNVWEPVGLGLALLLLALETTVTGSTSHSCYGTPGLPGMPGMPGKDGRDGLKGIKGEPGIPAIPGTRGPKGEKGEPGSPGLAGKTGPMGPAGTRGELGEQGQPGGPGLAGNYKQKHQSAFSVARKTGQYPEKNAPVVFNHAITNPTQDYNTTSGKFTCRVPGLYYFIFHTSQTANLCVNMYKNRQKVASFCDHMSNSKQVSSGGLLLRMDAGHQLWLAVNDYNGMVGVAGSDSVFSGFLLFPD</sequence>
<reference evidence="8 9" key="1">
    <citation type="journal article" date="2020" name="G3 (Bethesda)">
        <title>Draft Genome of the Common Snapping Turtle, Chelydra serpentina, a Model for Phenotypic Plasticity in Reptiles.</title>
        <authorList>
            <person name="Das D."/>
            <person name="Singh S.K."/>
            <person name="Bierstedt J."/>
            <person name="Erickson A."/>
            <person name="Galli G.L.J."/>
            <person name="Crossley D.A. 2nd"/>
            <person name="Rhen T."/>
        </authorList>
    </citation>
    <scope>NUCLEOTIDE SEQUENCE [LARGE SCALE GENOMIC DNA]</scope>
    <source>
        <strain evidence="8">KW</strain>
    </source>
</reference>
<dbReference type="Pfam" id="PF00386">
    <property type="entry name" value="C1q"/>
    <property type="match status" value="2"/>
</dbReference>
<dbReference type="OrthoDB" id="8964326at2759"/>
<dbReference type="AlphaFoldDB" id="A0A8T1SN53"/>
<protein>
    <submittedName>
        <fullName evidence="8">Complement C1q C chain</fullName>
    </submittedName>
</protein>
<dbReference type="FunFam" id="2.60.120.40:FF:000001">
    <property type="entry name" value="Complement C1q B chain"/>
    <property type="match status" value="2"/>
</dbReference>
<dbReference type="EMBL" id="JAHGAV010000161">
    <property type="protein sequence ID" value="KAG6929964.1"/>
    <property type="molecule type" value="Genomic_DNA"/>
</dbReference>
<evidence type="ECO:0000256" key="4">
    <source>
        <dbReference type="ARBA" id="ARBA00023119"/>
    </source>
</evidence>
<dbReference type="SUPFAM" id="SSF49842">
    <property type="entry name" value="TNF-like"/>
    <property type="match status" value="2"/>
</dbReference>
<dbReference type="InterPro" id="IPR050392">
    <property type="entry name" value="Collagen/C1q_domain"/>
</dbReference>
<feature type="region of interest" description="Disordered" evidence="6">
    <location>
        <begin position="391"/>
        <end position="453"/>
    </location>
</feature>
<accession>A0A8T1SN53</accession>
<dbReference type="Gene3D" id="2.60.120.40">
    <property type="match status" value="2"/>
</dbReference>
<feature type="compositionally biased region" description="Polar residues" evidence="6">
    <location>
        <begin position="305"/>
        <end position="321"/>
    </location>
</feature>
<dbReference type="SMART" id="SM00110">
    <property type="entry name" value="C1Q"/>
    <property type="match status" value="2"/>
</dbReference>
<proteinExistence type="predicted"/>
<dbReference type="PROSITE" id="PS50871">
    <property type="entry name" value="C1Q"/>
    <property type="match status" value="2"/>
</dbReference>
<evidence type="ECO:0000256" key="6">
    <source>
        <dbReference type="SAM" id="MobiDB-lite"/>
    </source>
</evidence>
<dbReference type="InterPro" id="IPR008983">
    <property type="entry name" value="Tumour_necrosis_fac-like_dom"/>
</dbReference>
<keyword evidence="5" id="KW-0379">Hydroxylation</keyword>
<keyword evidence="9" id="KW-1185">Reference proteome</keyword>
<feature type="region of interest" description="Disordered" evidence="6">
    <location>
        <begin position="1"/>
        <end position="20"/>
    </location>
</feature>
<evidence type="ECO:0000256" key="1">
    <source>
        <dbReference type="ARBA" id="ARBA00004613"/>
    </source>
</evidence>
<keyword evidence="3" id="KW-0732">Signal</keyword>
<dbReference type="PRINTS" id="PR00007">
    <property type="entry name" value="COMPLEMNTC1Q"/>
</dbReference>
<feature type="region of interest" description="Disordered" evidence="6">
    <location>
        <begin position="300"/>
        <end position="335"/>
    </location>
</feature>
<evidence type="ECO:0000313" key="9">
    <source>
        <dbReference type="Proteomes" id="UP000765507"/>
    </source>
</evidence>
<feature type="domain" description="C1q" evidence="7">
    <location>
        <begin position="162"/>
        <end position="296"/>
    </location>
</feature>
<evidence type="ECO:0000256" key="5">
    <source>
        <dbReference type="ARBA" id="ARBA00023278"/>
    </source>
</evidence>
<gene>
    <name evidence="8" type="primary">C1QC</name>
    <name evidence="8" type="ORF">G0U57_004678</name>
</gene>
<feature type="domain" description="C1q" evidence="7">
    <location>
        <begin position="451"/>
        <end position="581"/>
    </location>
</feature>
<comment type="subcellular location">
    <subcellularLocation>
        <location evidence="1">Secreted</location>
    </subcellularLocation>
</comment>
<dbReference type="InterPro" id="IPR008160">
    <property type="entry name" value="Collagen"/>
</dbReference>
<evidence type="ECO:0000313" key="8">
    <source>
        <dbReference type="EMBL" id="KAG6929964.1"/>
    </source>
</evidence>
<comment type="caution">
    <text evidence="8">The sequence shown here is derived from an EMBL/GenBank/DDBJ whole genome shotgun (WGS) entry which is preliminary data.</text>
</comment>
<dbReference type="Proteomes" id="UP000765507">
    <property type="component" value="Unassembled WGS sequence"/>
</dbReference>
<dbReference type="PANTHER" id="PTHR15427:SF29">
    <property type="entry name" value="COMPLEMENT C1Q SUBCOMPONENT SUBUNIT C"/>
    <property type="match status" value="1"/>
</dbReference>
<evidence type="ECO:0000256" key="3">
    <source>
        <dbReference type="ARBA" id="ARBA00022729"/>
    </source>
</evidence>
<dbReference type="PANTHER" id="PTHR15427">
    <property type="entry name" value="EMILIN ELASTIN MICROFIBRIL INTERFACE-LOCATED PROTEIN ELASTIN MICROFIBRIL INTERFACER"/>
    <property type="match status" value="1"/>
</dbReference>
<feature type="non-terminal residue" evidence="8">
    <location>
        <position position="581"/>
    </location>
</feature>
<dbReference type="GO" id="GO:0005581">
    <property type="term" value="C:collagen trimer"/>
    <property type="evidence" value="ECO:0007669"/>
    <property type="project" value="UniProtKB-KW"/>
</dbReference>
<dbReference type="InterPro" id="IPR001073">
    <property type="entry name" value="C1q_dom"/>
</dbReference>
<organism evidence="8 9">
    <name type="scientific">Chelydra serpentina</name>
    <name type="common">Snapping turtle</name>
    <name type="synonym">Testudo serpentina</name>
    <dbReference type="NCBI Taxonomy" id="8475"/>
    <lineage>
        <taxon>Eukaryota</taxon>
        <taxon>Metazoa</taxon>
        <taxon>Chordata</taxon>
        <taxon>Craniata</taxon>
        <taxon>Vertebrata</taxon>
        <taxon>Euteleostomi</taxon>
        <taxon>Archelosauria</taxon>
        <taxon>Testudinata</taxon>
        <taxon>Testudines</taxon>
        <taxon>Cryptodira</taxon>
        <taxon>Durocryptodira</taxon>
        <taxon>Americhelydia</taxon>
        <taxon>Chelydroidea</taxon>
        <taxon>Chelydridae</taxon>
        <taxon>Chelydra</taxon>
    </lineage>
</organism>